<comment type="caution">
    <text evidence="3">The sequence shown here is derived from an EMBL/GenBank/DDBJ whole genome shotgun (WGS) entry which is preliminary data.</text>
</comment>
<feature type="domain" description="Ricin B lectin" evidence="2">
    <location>
        <begin position="28"/>
        <end position="140"/>
    </location>
</feature>
<gene>
    <name evidence="3" type="ORF">RND61_26355</name>
</gene>
<evidence type="ECO:0000313" key="4">
    <source>
        <dbReference type="Proteomes" id="UP001250181"/>
    </source>
</evidence>
<accession>A0ABU3QSQ9</accession>
<feature type="signal peptide" evidence="1">
    <location>
        <begin position="1"/>
        <end position="22"/>
    </location>
</feature>
<proteinExistence type="predicted"/>
<dbReference type="InterPro" id="IPR035992">
    <property type="entry name" value="Ricin_B-like_lectins"/>
</dbReference>
<dbReference type="Proteomes" id="UP001250181">
    <property type="component" value="Unassembled WGS sequence"/>
</dbReference>
<dbReference type="SUPFAM" id="SSF50370">
    <property type="entry name" value="Ricin B-like lectins"/>
    <property type="match status" value="1"/>
</dbReference>
<dbReference type="RefSeq" id="WP_315880602.1">
    <property type="nucleotide sequence ID" value="NZ_JAWCTQ010000043.1"/>
</dbReference>
<keyword evidence="1" id="KW-0732">Signal</keyword>
<reference evidence="3 4" key="1">
    <citation type="submission" date="2023-09" db="EMBL/GenBank/DDBJ databases">
        <title>Streptomyces sp. nov.: A antagonism against Alternaria gaisen Producing Streptochlin, Isolated from Tamarix root soil.</title>
        <authorList>
            <person name="Chen Y."/>
        </authorList>
    </citation>
    <scope>NUCLEOTIDE SEQUENCE [LARGE SCALE GENOMIC DNA]</scope>
    <source>
        <strain evidence="3 4">TRM76323</strain>
    </source>
</reference>
<dbReference type="EMBL" id="JAWCTQ010000043">
    <property type="protein sequence ID" value="MDT9685558.1"/>
    <property type="molecule type" value="Genomic_DNA"/>
</dbReference>
<dbReference type="PROSITE" id="PS50231">
    <property type="entry name" value="RICIN_B_LECTIN"/>
    <property type="match status" value="1"/>
</dbReference>
<evidence type="ECO:0000256" key="1">
    <source>
        <dbReference type="SAM" id="SignalP"/>
    </source>
</evidence>
<keyword evidence="4" id="KW-1185">Reference proteome</keyword>
<dbReference type="CDD" id="cd23415">
    <property type="entry name" value="beta-trefoil_Ricin_AH"/>
    <property type="match status" value="1"/>
</dbReference>
<protein>
    <submittedName>
        <fullName evidence="3">Ricin-type beta-trefoil lectin domain protein</fullName>
    </submittedName>
</protein>
<organism evidence="3 4">
    <name type="scientific">Streptomyces tamarix</name>
    <dbReference type="NCBI Taxonomy" id="3078565"/>
    <lineage>
        <taxon>Bacteria</taxon>
        <taxon>Bacillati</taxon>
        <taxon>Actinomycetota</taxon>
        <taxon>Actinomycetes</taxon>
        <taxon>Kitasatosporales</taxon>
        <taxon>Streptomycetaceae</taxon>
        <taxon>Streptomyces</taxon>
    </lineage>
</organism>
<evidence type="ECO:0000259" key="2">
    <source>
        <dbReference type="Pfam" id="PF00652"/>
    </source>
</evidence>
<dbReference type="Pfam" id="PF00652">
    <property type="entry name" value="Ricin_B_lectin"/>
    <property type="match status" value="1"/>
</dbReference>
<name>A0ABU3QSQ9_9ACTN</name>
<sequence length="143" mass="15565">MAAAGLALTVAGTGMMAGTAQADGAFTRYANMNSDKCLDGNAAGDVYASTCQSFNPWMTWAQQYDRGWWVHGATGRCLDSDRYGKVYTSPCQTGNQHQQWQHMGSSVYMNRATGLCLANSLGSSVVYAKGCDIRDPNQRWEDQ</sequence>
<evidence type="ECO:0000313" key="3">
    <source>
        <dbReference type="EMBL" id="MDT9685558.1"/>
    </source>
</evidence>
<dbReference type="Gene3D" id="2.80.10.50">
    <property type="match status" value="1"/>
</dbReference>
<feature type="chain" id="PRO_5047533852" evidence="1">
    <location>
        <begin position="23"/>
        <end position="143"/>
    </location>
</feature>
<dbReference type="InterPro" id="IPR000772">
    <property type="entry name" value="Ricin_B_lectin"/>
</dbReference>